<dbReference type="KEGG" id="dko:I596_2276"/>
<dbReference type="OrthoDB" id="9805628at2"/>
<dbReference type="Gene3D" id="3.20.10.10">
    <property type="entry name" value="D-amino Acid Aminotransferase, subunit A, domain 2"/>
    <property type="match status" value="1"/>
</dbReference>
<keyword evidence="5" id="KW-0289">Folate biosynthesis</keyword>
<evidence type="ECO:0000256" key="2">
    <source>
        <dbReference type="ARBA" id="ARBA00009320"/>
    </source>
</evidence>
<dbReference type="Proteomes" id="UP000076830">
    <property type="component" value="Chromosome"/>
</dbReference>
<comment type="subunit">
    <text evidence="3">Homodimer.</text>
</comment>
<name>A0A160DUV5_9GAMM</name>
<evidence type="ECO:0000313" key="12">
    <source>
        <dbReference type="Proteomes" id="UP000076830"/>
    </source>
</evidence>
<dbReference type="EC" id="4.1.3.38" evidence="8 10"/>
<dbReference type="GO" id="GO:0030170">
    <property type="term" value="F:pyridoxal phosphate binding"/>
    <property type="evidence" value="ECO:0007669"/>
    <property type="project" value="InterPro"/>
</dbReference>
<dbReference type="Pfam" id="PF01063">
    <property type="entry name" value="Aminotran_4"/>
    <property type="match status" value="1"/>
</dbReference>
<evidence type="ECO:0000256" key="3">
    <source>
        <dbReference type="ARBA" id="ARBA00011738"/>
    </source>
</evidence>
<evidence type="ECO:0000256" key="9">
    <source>
        <dbReference type="ARBA" id="ARBA00049529"/>
    </source>
</evidence>
<evidence type="ECO:0000256" key="8">
    <source>
        <dbReference type="ARBA" id="ARBA00035676"/>
    </source>
</evidence>
<dbReference type="NCBIfam" id="TIGR03461">
    <property type="entry name" value="pabC_Proteo"/>
    <property type="match status" value="1"/>
</dbReference>
<comment type="cofactor">
    <cofactor evidence="1">
        <name>pyridoxal 5'-phosphate</name>
        <dbReference type="ChEBI" id="CHEBI:597326"/>
    </cofactor>
</comment>
<dbReference type="EMBL" id="CP015249">
    <property type="protein sequence ID" value="ANB18287.1"/>
    <property type="molecule type" value="Genomic_DNA"/>
</dbReference>
<reference evidence="11 12" key="1">
    <citation type="submission" date="2016-04" db="EMBL/GenBank/DDBJ databases">
        <title>Complete genome sequence of Dokdonella koreensis DS-123T.</title>
        <authorList>
            <person name="Kim J.F."/>
            <person name="Lee H."/>
            <person name="Kwak M.-J."/>
        </authorList>
    </citation>
    <scope>NUCLEOTIDE SEQUENCE [LARGE SCALE GENOMIC DNA]</scope>
    <source>
        <strain evidence="11 12">DS-123</strain>
    </source>
</reference>
<dbReference type="AlphaFoldDB" id="A0A160DUV5"/>
<sequence length="273" mass="29154">MSARIRIDGAPATVVDAGDRGLAYGDGLFETVLFVDGRAPLWRRHLARLALGCARLRLPAPDAAALAADCAAVTAGLPRAVVRITLTRGSGPRGYAQPAPLQPLRIVAAAAEAPLPRHWYWQGIRVRFCETRLAVQPLLAGIKHLNRLEQVLARAEWDDPAIAEGIVFDTEGRVVGATAANLFLVRDGCVSTPRVDRCGVAGVMRAELLDRLGEVRQGDIDVDELMQADEIFLSNAVRGVLLVTELGGRLWKPGPVGSRLVADLHTLGFGAAA</sequence>
<dbReference type="GO" id="GO:0008153">
    <property type="term" value="P:4-aminobenzoate biosynthetic process"/>
    <property type="evidence" value="ECO:0007669"/>
    <property type="project" value="UniProtKB-UniRule"/>
</dbReference>
<dbReference type="InterPro" id="IPR036038">
    <property type="entry name" value="Aminotransferase-like"/>
</dbReference>
<dbReference type="SUPFAM" id="SSF56752">
    <property type="entry name" value="D-aminoacid aminotransferase-like PLP-dependent enzymes"/>
    <property type="match status" value="1"/>
</dbReference>
<keyword evidence="4" id="KW-0663">Pyridoxal phosphate</keyword>
<evidence type="ECO:0000256" key="10">
    <source>
        <dbReference type="NCBIfam" id="TIGR03461"/>
    </source>
</evidence>
<keyword evidence="6 11" id="KW-0456">Lyase</keyword>
<evidence type="ECO:0000313" key="11">
    <source>
        <dbReference type="EMBL" id="ANB18287.1"/>
    </source>
</evidence>
<gene>
    <name evidence="11" type="ORF">I596_2276</name>
</gene>
<dbReference type="Gene3D" id="3.30.470.10">
    <property type="match status" value="1"/>
</dbReference>
<dbReference type="NCBIfam" id="NF004761">
    <property type="entry name" value="PRK06092.1"/>
    <property type="match status" value="1"/>
</dbReference>
<proteinExistence type="inferred from homology"/>
<dbReference type="STRING" id="1300342.I596_2276"/>
<dbReference type="InterPro" id="IPR017824">
    <property type="entry name" value="Aminodeoxychorismate_lyase_IV"/>
</dbReference>
<comment type="catalytic activity">
    <reaction evidence="9">
        <text>4-amino-4-deoxychorismate = 4-aminobenzoate + pyruvate + H(+)</text>
        <dbReference type="Rhea" id="RHEA:16201"/>
        <dbReference type="ChEBI" id="CHEBI:15361"/>
        <dbReference type="ChEBI" id="CHEBI:15378"/>
        <dbReference type="ChEBI" id="CHEBI:17836"/>
        <dbReference type="ChEBI" id="CHEBI:58406"/>
        <dbReference type="EC" id="4.1.3.38"/>
    </reaction>
</comment>
<evidence type="ECO:0000256" key="5">
    <source>
        <dbReference type="ARBA" id="ARBA00022909"/>
    </source>
</evidence>
<dbReference type="GO" id="GO:0005829">
    <property type="term" value="C:cytosol"/>
    <property type="evidence" value="ECO:0007669"/>
    <property type="project" value="TreeGrafter"/>
</dbReference>
<comment type="similarity">
    <text evidence="2">Belongs to the class-IV pyridoxal-phosphate-dependent aminotransferase family.</text>
</comment>
<evidence type="ECO:0000256" key="4">
    <source>
        <dbReference type="ARBA" id="ARBA00022898"/>
    </source>
</evidence>
<dbReference type="PANTHER" id="PTHR42743">
    <property type="entry name" value="AMINO-ACID AMINOTRANSFERASE"/>
    <property type="match status" value="1"/>
</dbReference>
<dbReference type="CDD" id="cd01559">
    <property type="entry name" value="ADCL_like"/>
    <property type="match status" value="1"/>
</dbReference>
<dbReference type="GO" id="GO:0046656">
    <property type="term" value="P:folic acid biosynthetic process"/>
    <property type="evidence" value="ECO:0007669"/>
    <property type="project" value="UniProtKB-KW"/>
</dbReference>
<dbReference type="InterPro" id="IPR001544">
    <property type="entry name" value="Aminotrans_IV"/>
</dbReference>
<dbReference type="InterPro" id="IPR050571">
    <property type="entry name" value="Class-IV_PLP-Dep_Aminotrnsfr"/>
</dbReference>
<keyword evidence="12" id="KW-1185">Reference proteome</keyword>
<dbReference type="GO" id="GO:0008696">
    <property type="term" value="F:4-amino-4-deoxychorismate lyase activity"/>
    <property type="evidence" value="ECO:0007669"/>
    <property type="project" value="UniProtKB-UniRule"/>
</dbReference>
<evidence type="ECO:0000256" key="7">
    <source>
        <dbReference type="ARBA" id="ARBA00035633"/>
    </source>
</evidence>
<evidence type="ECO:0000256" key="6">
    <source>
        <dbReference type="ARBA" id="ARBA00023239"/>
    </source>
</evidence>
<dbReference type="InterPro" id="IPR043131">
    <property type="entry name" value="BCAT-like_N"/>
</dbReference>
<dbReference type="InterPro" id="IPR043132">
    <property type="entry name" value="BCAT-like_C"/>
</dbReference>
<evidence type="ECO:0000256" key="1">
    <source>
        <dbReference type="ARBA" id="ARBA00001933"/>
    </source>
</evidence>
<dbReference type="RefSeq" id="WP_067647505.1">
    <property type="nucleotide sequence ID" value="NZ_CP015249.1"/>
</dbReference>
<dbReference type="PATRIC" id="fig|1300342.3.peg.2220"/>
<organism evidence="11 12">
    <name type="scientific">Dokdonella koreensis DS-123</name>
    <dbReference type="NCBI Taxonomy" id="1300342"/>
    <lineage>
        <taxon>Bacteria</taxon>
        <taxon>Pseudomonadati</taxon>
        <taxon>Pseudomonadota</taxon>
        <taxon>Gammaproteobacteria</taxon>
        <taxon>Lysobacterales</taxon>
        <taxon>Rhodanobacteraceae</taxon>
        <taxon>Dokdonella</taxon>
    </lineage>
</organism>
<accession>A0A160DUV5</accession>
<comment type="pathway">
    <text evidence="7">Cofactor biosynthesis; tetrahydrofolate biosynthesis; 4-aminobenzoate from chorismate: step 2/2.</text>
</comment>
<dbReference type="PANTHER" id="PTHR42743:SF2">
    <property type="entry name" value="AMINODEOXYCHORISMATE LYASE"/>
    <property type="match status" value="1"/>
</dbReference>
<protein>
    <recommendedName>
        <fullName evidence="8 10">Aminodeoxychorismate lyase</fullName>
        <ecNumber evidence="8 10">4.1.3.38</ecNumber>
    </recommendedName>
</protein>